<gene>
    <name evidence="1" type="ORF">SAMN05444410_10111</name>
</gene>
<dbReference type="EMBL" id="FNNO01000001">
    <property type="protein sequence ID" value="SDW01456.1"/>
    <property type="molecule type" value="Genomic_DNA"/>
</dbReference>
<name>A0A8X8ID24_9BACT</name>
<proteinExistence type="predicted"/>
<comment type="caution">
    <text evidence="1">The sequence shown here is derived from an EMBL/GenBank/DDBJ whole genome shotgun (WGS) entry which is preliminary data.</text>
</comment>
<evidence type="ECO:0000313" key="2">
    <source>
        <dbReference type="Proteomes" id="UP000198711"/>
    </source>
</evidence>
<organism evidence="1 2">
    <name type="scientific">Hydrobacter penzbergensis</name>
    <dbReference type="NCBI Taxonomy" id="1235997"/>
    <lineage>
        <taxon>Bacteria</taxon>
        <taxon>Pseudomonadati</taxon>
        <taxon>Bacteroidota</taxon>
        <taxon>Chitinophagia</taxon>
        <taxon>Chitinophagales</taxon>
        <taxon>Chitinophagaceae</taxon>
        <taxon>Hydrobacter</taxon>
    </lineage>
</organism>
<evidence type="ECO:0000313" key="1">
    <source>
        <dbReference type="EMBL" id="SDW01456.1"/>
    </source>
</evidence>
<keyword evidence="2" id="KW-1185">Reference proteome</keyword>
<sequence>MDIFLQVNFNSITSECFTIVNPPVIPNTGDTVDFEFSEFIENKKEVRKLENYLENGLFIAERLSISYYKEHVKVILVLHEDKHFIEAYGDKFVTTKLI</sequence>
<dbReference type="Proteomes" id="UP000198711">
    <property type="component" value="Unassembled WGS sequence"/>
</dbReference>
<protein>
    <submittedName>
        <fullName evidence="1">Uncharacterized protein</fullName>
    </submittedName>
</protein>
<dbReference type="RefSeq" id="WP_092721218.1">
    <property type="nucleotide sequence ID" value="NZ_FNNO01000001.1"/>
</dbReference>
<accession>A0A8X8ID24</accession>
<dbReference type="AlphaFoldDB" id="A0A8X8ID24"/>
<reference evidence="1 2" key="1">
    <citation type="submission" date="2016-10" db="EMBL/GenBank/DDBJ databases">
        <authorList>
            <person name="Varghese N."/>
            <person name="Submissions S."/>
        </authorList>
    </citation>
    <scope>NUCLEOTIDE SEQUENCE [LARGE SCALE GENOMIC DNA]</scope>
    <source>
        <strain evidence="1 2">DSM 25353</strain>
    </source>
</reference>